<proteinExistence type="inferred from homology"/>
<dbReference type="Proteomes" id="UP000001876">
    <property type="component" value="Unassembled WGS sequence"/>
</dbReference>
<dbReference type="SUPFAM" id="SSF52343">
    <property type="entry name" value="Ferredoxin reductase-like, C-terminal NADP-linked domain"/>
    <property type="match status" value="1"/>
</dbReference>
<dbReference type="RefSeq" id="XP_003058321.1">
    <property type="nucleotide sequence ID" value="XM_003058275.1"/>
</dbReference>
<protein>
    <submittedName>
        <fullName evidence="13">NADH nitrate reductase</fullName>
    </submittedName>
</protein>
<comment type="subunit">
    <text evidence="5">Homodimer.</text>
</comment>
<dbReference type="InterPro" id="IPR014756">
    <property type="entry name" value="Ig_E-set"/>
</dbReference>
<evidence type="ECO:0000256" key="9">
    <source>
        <dbReference type="ARBA" id="ARBA00023063"/>
    </source>
</evidence>
<keyword evidence="9" id="KW-0534">Nitrate assimilation</keyword>
<dbReference type="KEGG" id="mpp:MICPUCDRAFT_70878"/>
<dbReference type="SUPFAM" id="SSF81296">
    <property type="entry name" value="E set domains"/>
    <property type="match status" value="1"/>
</dbReference>
<dbReference type="PROSITE" id="PS51384">
    <property type="entry name" value="FAD_FR"/>
    <property type="match status" value="1"/>
</dbReference>
<dbReference type="SMART" id="SM01117">
    <property type="entry name" value="Cyt-b5"/>
    <property type="match status" value="1"/>
</dbReference>
<dbReference type="InterPro" id="IPR005066">
    <property type="entry name" value="MoCF_OxRdtse_dimer"/>
</dbReference>
<dbReference type="InterPro" id="IPR036374">
    <property type="entry name" value="OxRdtase_Mopterin-bd_sf"/>
</dbReference>
<keyword evidence="8" id="KW-0560">Oxidoreductase</keyword>
<dbReference type="InterPro" id="IPR001199">
    <property type="entry name" value="Cyt_B5-like_heme/steroid-bd"/>
</dbReference>
<dbReference type="PANTHER" id="PTHR19372">
    <property type="entry name" value="SULFITE REDUCTASE"/>
    <property type="match status" value="1"/>
</dbReference>
<evidence type="ECO:0000313" key="14">
    <source>
        <dbReference type="Proteomes" id="UP000001876"/>
    </source>
</evidence>
<dbReference type="SUPFAM" id="SSF56524">
    <property type="entry name" value="Oxidoreductase molybdopterin-binding domain"/>
    <property type="match status" value="1"/>
</dbReference>
<dbReference type="CDD" id="cd06183">
    <property type="entry name" value="cyt_b5_reduct_like"/>
    <property type="match status" value="1"/>
</dbReference>
<dbReference type="Pfam" id="PF00174">
    <property type="entry name" value="Oxidored_molyb"/>
    <property type="match status" value="1"/>
</dbReference>
<dbReference type="eggNOG" id="KOG0534">
    <property type="taxonomic scope" value="Eukaryota"/>
</dbReference>
<evidence type="ECO:0000313" key="13">
    <source>
        <dbReference type="EMBL" id="EEH58272.1"/>
    </source>
</evidence>
<keyword evidence="14" id="KW-1185">Reference proteome</keyword>
<dbReference type="InterPro" id="IPR008335">
    <property type="entry name" value="Mopterin_OxRdtase_euk"/>
</dbReference>
<dbReference type="OrthoDB" id="432685at2759"/>
<dbReference type="InterPro" id="IPR039261">
    <property type="entry name" value="FNR_nucleotide-bd"/>
</dbReference>
<dbReference type="Gene3D" id="2.60.40.650">
    <property type="match status" value="1"/>
</dbReference>
<dbReference type="InterPro" id="IPR017927">
    <property type="entry name" value="FAD-bd_FR_type"/>
</dbReference>
<dbReference type="Gene3D" id="3.90.420.10">
    <property type="entry name" value="Oxidoreductase, molybdopterin-binding domain"/>
    <property type="match status" value="1"/>
</dbReference>
<dbReference type="SUPFAM" id="SSF55856">
    <property type="entry name" value="Cytochrome b5-like heme/steroid binding domain"/>
    <property type="match status" value="1"/>
</dbReference>
<dbReference type="PROSITE" id="PS50255">
    <property type="entry name" value="CYTOCHROME_B5_2"/>
    <property type="match status" value="1"/>
</dbReference>
<comment type="cofactor">
    <cofactor evidence="1">
        <name>Mo-molybdopterin</name>
        <dbReference type="ChEBI" id="CHEBI:71302"/>
    </cofactor>
</comment>
<evidence type="ECO:0000256" key="5">
    <source>
        <dbReference type="ARBA" id="ARBA00011738"/>
    </source>
</evidence>
<dbReference type="PANTHER" id="PTHR19372:SF7">
    <property type="entry name" value="SULFITE OXIDASE, MITOCHONDRIAL"/>
    <property type="match status" value="1"/>
</dbReference>
<dbReference type="Gene3D" id="3.40.50.80">
    <property type="entry name" value="Nucleotide-binding domain of ferredoxin-NADP reductase (FNR) module"/>
    <property type="match status" value="1"/>
</dbReference>
<evidence type="ECO:0000256" key="7">
    <source>
        <dbReference type="ARBA" id="ARBA00022723"/>
    </source>
</evidence>
<dbReference type="SUPFAM" id="SSF63380">
    <property type="entry name" value="Riboflavin synthase domain-like"/>
    <property type="match status" value="2"/>
</dbReference>
<reference evidence="13 14" key="1">
    <citation type="journal article" date="2009" name="Science">
        <title>Green evolution and dynamic adaptations revealed by genomes of the marine picoeukaryotes Micromonas.</title>
        <authorList>
            <person name="Worden A.Z."/>
            <person name="Lee J.H."/>
            <person name="Mock T."/>
            <person name="Rouze P."/>
            <person name="Simmons M.P."/>
            <person name="Aerts A.L."/>
            <person name="Allen A.E."/>
            <person name="Cuvelier M.L."/>
            <person name="Derelle E."/>
            <person name="Everett M.V."/>
            <person name="Foulon E."/>
            <person name="Grimwood J."/>
            <person name="Gundlach H."/>
            <person name="Henrissat B."/>
            <person name="Napoli C."/>
            <person name="McDonald S.M."/>
            <person name="Parker M.S."/>
            <person name="Rombauts S."/>
            <person name="Salamov A."/>
            <person name="Von Dassow P."/>
            <person name="Badger J.H."/>
            <person name="Coutinho P.M."/>
            <person name="Demir E."/>
            <person name="Dubchak I."/>
            <person name="Gentemann C."/>
            <person name="Eikrem W."/>
            <person name="Gready J.E."/>
            <person name="John U."/>
            <person name="Lanier W."/>
            <person name="Lindquist E.A."/>
            <person name="Lucas S."/>
            <person name="Mayer K.F."/>
            <person name="Moreau H."/>
            <person name="Not F."/>
            <person name="Otillar R."/>
            <person name="Panaud O."/>
            <person name="Pangilinan J."/>
            <person name="Paulsen I."/>
            <person name="Piegu B."/>
            <person name="Poliakov A."/>
            <person name="Robbens S."/>
            <person name="Schmutz J."/>
            <person name="Toulza E."/>
            <person name="Wyss T."/>
            <person name="Zelensky A."/>
            <person name="Zhou K."/>
            <person name="Armbrust E.V."/>
            <person name="Bhattacharya D."/>
            <person name="Goodenough U.W."/>
            <person name="Van de Peer Y."/>
            <person name="Grigoriev I.V."/>
        </authorList>
    </citation>
    <scope>NUCLEOTIDE SEQUENCE [LARGE SCALE GENOMIC DNA]</scope>
    <source>
        <strain evidence="13 14">CCMP1545</strain>
    </source>
</reference>
<evidence type="ECO:0000256" key="4">
    <source>
        <dbReference type="ARBA" id="ARBA00006253"/>
    </source>
</evidence>
<sequence>MADADAPLAKLASFAQGAAIGLALRRAARALLDARDDDDDDDAGKKPLMDDLEFARALTRVGGDLRHHVARGRDDDDDARPDVLDVNTPDFWISNRSRDMTRVRGKHPMKAEPALGDLIARGAITPTRTHYVENVSSVPRADAKTHRVRVCGDVRRALSLSVANLKKMRAATLPVLLASAGNRRKELRAMTPPDGGDGVVGDGGDWGAGAVGNSLWTGVPLRDVLKRAGVTRETPTRRHVHLYGLESVDDDGAGREYGVSIPLRKALDPAQDVLVAYAQNGETLTPDHGYPVRAIVPGDVGGNSIKWLSRVEVRETPLLIESAHARTRDNVFPPHVTTEKIAEKERWWTNPDIAMRELCVNAVVCAPAHGDCVKITPREANAPFAIRGYAHSGGGRAVTRVEVSLDGGVTWRCARVTCPCPRTAHGKQWCWAMWSIDVARGALARCREITARAWDEAHNTQPRDVTWNLLGCGNNAHFRVKTEVVEIEGCQWVTFEHPTEPGDGAGGWMGGARNGWSQRVDALYAPRAGETPSGENGVGDVNRREVRKIVAPPVRVAAKTASVAKTAVEDEPPKETGYRPPPAGAKIFSLAEIEKHDSEDDAWILVKDKVYDCTAYIASGAHPGGNASIVMNAGTDSTEDFEAVHSAKAWKQLDPFLIGYLDPADNPDATIADVTIAPASDPAVVAKPPPPSTPPPVAGPVNLLQFALANPEMYGEGTLVGEAAEAAAFDRMWAGARNDAGDAPRALDPKKWLQLRCDAKVPLSHDTILLRLALETPMHQCGLPVGYHLYLRGVSPATGKKVMRAYTPSSLNGTLGAVEFVIKIYFPAAAFDRMWAGARNDAGDAPRALDPKKWLQLRCDAKVPLSHDTILLRLALETPMHQCGLPVGYHLYLRGVSPATGKKVMRAYTPSSLNGTLGAVEFVIKIYFPNDNPMFPEGGQLTRYLNSVNVGDFVEVKGPMGHIQYHGRGMLTVDKTTIKVDRMTMIGGGTGVAPMLQMIIAVLSNPDDETKIKFLFGNKSEKDILLRYTLDRLRREHPDRFEIAYTISKAETTAWTGLTGRVNKAMIKEHCFAADESGALRTVALLCGPPSMEEDTAIPALKELGYAAEDIVRY</sequence>
<dbReference type="Pfam" id="PF00175">
    <property type="entry name" value="NAD_binding_1"/>
    <property type="match status" value="1"/>
</dbReference>
<dbReference type="InterPro" id="IPR001433">
    <property type="entry name" value="OxRdtase_FAD/NAD-bd"/>
</dbReference>
<dbReference type="GO" id="GO:0008482">
    <property type="term" value="F:sulfite oxidase activity"/>
    <property type="evidence" value="ECO:0007669"/>
    <property type="project" value="TreeGrafter"/>
</dbReference>
<dbReference type="InterPro" id="IPR008333">
    <property type="entry name" value="Cbr1-like_FAD-bd_dom"/>
</dbReference>
<evidence type="ECO:0000256" key="1">
    <source>
        <dbReference type="ARBA" id="ARBA00001924"/>
    </source>
</evidence>
<dbReference type="InterPro" id="IPR036400">
    <property type="entry name" value="Cyt_B5-like_heme/steroid_sf"/>
</dbReference>
<dbReference type="Gene3D" id="3.10.120.10">
    <property type="entry name" value="Cytochrome b5-like heme/steroid binding domain"/>
    <property type="match status" value="1"/>
</dbReference>
<comment type="function">
    <text evidence="3">Nitrate reductase is a key enzyme involved in the first step of nitrate assimilation in plants, fungi and bacteria.</text>
</comment>
<dbReference type="AlphaFoldDB" id="C1MRK2"/>
<evidence type="ECO:0000256" key="2">
    <source>
        <dbReference type="ARBA" id="ARBA00001971"/>
    </source>
</evidence>
<dbReference type="Gene3D" id="2.40.30.10">
    <property type="entry name" value="Translation factors"/>
    <property type="match status" value="2"/>
</dbReference>
<feature type="compositionally biased region" description="Basic and acidic residues" evidence="10">
    <location>
        <begin position="567"/>
        <end position="577"/>
    </location>
</feature>
<feature type="region of interest" description="Disordered" evidence="10">
    <location>
        <begin position="562"/>
        <end position="582"/>
    </location>
</feature>
<dbReference type="Pfam" id="PF00970">
    <property type="entry name" value="FAD_binding_6"/>
    <property type="match status" value="2"/>
</dbReference>
<dbReference type="InterPro" id="IPR017938">
    <property type="entry name" value="Riboflavin_synthase-like_b-brl"/>
</dbReference>
<dbReference type="GO" id="GO:0030151">
    <property type="term" value="F:molybdenum ion binding"/>
    <property type="evidence" value="ECO:0007669"/>
    <property type="project" value="InterPro"/>
</dbReference>
<comment type="cofactor">
    <cofactor evidence="2">
        <name>heme</name>
        <dbReference type="ChEBI" id="CHEBI:30413"/>
    </cofactor>
</comment>
<dbReference type="eggNOG" id="KOG0537">
    <property type="taxonomic scope" value="Eukaryota"/>
</dbReference>
<keyword evidence="7" id="KW-0479">Metal-binding</keyword>
<dbReference type="Pfam" id="PF03404">
    <property type="entry name" value="Mo-co_dimer"/>
    <property type="match status" value="1"/>
</dbReference>
<evidence type="ECO:0000259" key="12">
    <source>
        <dbReference type="PROSITE" id="PS51384"/>
    </source>
</evidence>
<dbReference type="PRINTS" id="PR00406">
    <property type="entry name" value="CYTB5RDTASE"/>
</dbReference>
<accession>C1MRK2</accession>
<dbReference type="eggNOG" id="KOG0535">
    <property type="taxonomic scope" value="Eukaryota"/>
</dbReference>
<dbReference type="InterPro" id="IPR000572">
    <property type="entry name" value="OxRdtase_Mopterin-bd_dom"/>
</dbReference>
<dbReference type="GO" id="GO:0020037">
    <property type="term" value="F:heme binding"/>
    <property type="evidence" value="ECO:0007669"/>
    <property type="project" value="TreeGrafter"/>
</dbReference>
<gene>
    <name evidence="13" type="primary">NIA1</name>
    <name evidence="13" type="ORF">MICPUCDRAFT_70878</name>
</gene>
<dbReference type="GO" id="GO:0043546">
    <property type="term" value="F:molybdopterin cofactor binding"/>
    <property type="evidence" value="ECO:0007669"/>
    <property type="project" value="TreeGrafter"/>
</dbReference>
<dbReference type="GO" id="GO:0042128">
    <property type="term" value="P:nitrate assimilation"/>
    <property type="evidence" value="ECO:0007669"/>
    <property type="project" value="UniProtKB-KW"/>
</dbReference>
<dbReference type="PRINTS" id="PR00407">
    <property type="entry name" value="EUMOPTERIN"/>
</dbReference>
<evidence type="ECO:0000256" key="8">
    <source>
        <dbReference type="ARBA" id="ARBA00023002"/>
    </source>
</evidence>
<feature type="domain" description="FAD-binding FR-type" evidence="12">
    <location>
        <begin position="852"/>
        <end position="966"/>
    </location>
</feature>
<keyword evidence="6" id="KW-0500">Molybdenum</keyword>
<evidence type="ECO:0000256" key="6">
    <source>
        <dbReference type="ARBA" id="ARBA00022505"/>
    </source>
</evidence>
<name>C1MRK2_MICPC</name>
<dbReference type="GeneID" id="9683381"/>
<dbReference type="OMA" id="ISTSMWR"/>
<comment type="similarity">
    <text evidence="4">Belongs to the nitrate reductase family.</text>
</comment>
<feature type="domain" description="Cytochrome b5 heme-binding" evidence="11">
    <location>
        <begin position="585"/>
        <end position="662"/>
    </location>
</feature>
<evidence type="ECO:0000256" key="3">
    <source>
        <dbReference type="ARBA" id="ARBA00003838"/>
    </source>
</evidence>
<evidence type="ECO:0000259" key="11">
    <source>
        <dbReference type="PROSITE" id="PS50255"/>
    </source>
</evidence>
<organism evidence="14">
    <name type="scientific">Micromonas pusilla (strain CCMP1545)</name>
    <name type="common">Picoplanktonic green alga</name>
    <dbReference type="NCBI Taxonomy" id="564608"/>
    <lineage>
        <taxon>Eukaryota</taxon>
        <taxon>Viridiplantae</taxon>
        <taxon>Chlorophyta</taxon>
        <taxon>Mamiellophyceae</taxon>
        <taxon>Mamiellales</taxon>
        <taxon>Mamiellaceae</taxon>
        <taxon>Micromonas</taxon>
    </lineage>
</organism>
<dbReference type="STRING" id="564608.C1MRK2"/>
<dbReference type="EMBL" id="GG663738">
    <property type="protein sequence ID" value="EEH58272.1"/>
    <property type="molecule type" value="Genomic_DNA"/>
</dbReference>
<dbReference type="Pfam" id="PF00173">
    <property type="entry name" value="Cyt-b5"/>
    <property type="match status" value="1"/>
</dbReference>
<evidence type="ECO:0000256" key="10">
    <source>
        <dbReference type="SAM" id="MobiDB-lite"/>
    </source>
</evidence>
<dbReference type="GO" id="GO:0006790">
    <property type="term" value="P:sulfur compound metabolic process"/>
    <property type="evidence" value="ECO:0007669"/>
    <property type="project" value="TreeGrafter"/>
</dbReference>